<sequence>MTPTAPRDVAVVGFAHARHTEATFGTTNGVEMLAPVFAECYRQTGLDRTDIEFWCSGSSDYLAGRAFSFISAVDSIGAVPPISESHVEMDAAWAFFEAYLKIASGQADTALVYGFGKASASTDLDTALALQLDPYTVAPLWPGRHHVAALQARAGIDAGRWSEAEMAAVAARATGRDETDLLAEPYVADPLRQHDCPPVTDGAGAIILASADRARELVDTPAYITGMEHIADSAEFGARDLTDSPSARAAAVRATGSSGDRPDLGGVSVAELHTQYTHQELLLRGALGISDDVAVTPSGGSLLADPLFSAGLERIGYAAHSIWEGRSERALAHATSGHLLQQNLICLLEGRTA</sequence>
<dbReference type="Proteomes" id="UP000252187">
    <property type="component" value="Unassembled WGS sequence"/>
</dbReference>
<dbReference type="PANTHER" id="PTHR42870">
    <property type="entry name" value="ACETYL-COA C-ACETYLTRANSFERASE"/>
    <property type="match status" value="1"/>
</dbReference>
<evidence type="ECO:0000313" key="2">
    <source>
        <dbReference type="Proteomes" id="UP000252187"/>
    </source>
</evidence>
<dbReference type="SUPFAM" id="SSF53901">
    <property type="entry name" value="Thiolase-like"/>
    <property type="match status" value="2"/>
</dbReference>
<dbReference type="NCBIfam" id="NF005924">
    <property type="entry name" value="PRK07937.1"/>
    <property type="match status" value="1"/>
</dbReference>
<dbReference type="PANTHER" id="PTHR42870:SF1">
    <property type="entry name" value="NON-SPECIFIC LIPID-TRANSFER PROTEIN-LIKE 2"/>
    <property type="match status" value="1"/>
</dbReference>
<accession>A0A365PD17</accession>
<gene>
    <name evidence="1" type="ORF">DQ226_02500</name>
</gene>
<name>A0A365PD17_9ACTN</name>
<dbReference type="InterPro" id="IPR002155">
    <property type="entry name" value="Thiolase"/>
</dbReference>
<comment type="caution">
    <text evidence="1">The sequence shown here is derived from an EMBL/GenBank/DDBJ whole genome shotgun (WGS) entry which is preliminary data.</text>
</comment>
<dbReference type="EMBL" id="QNTT01000004">
    <property type="protein sequence ID" value="RBA39780.1"/>
    <property type="molecule type" value="Genomic_DNA"/>
</dbReference>
<dbReference type="Gene3D" id="3.40.47.10">
    <property type="match status" value="1"/>
</dbReference>
<protein>
    <submittedName>
        <fullName evidence="1">Lipid-transfer protein</fullName>
    </submittedName>
</protein>
<proteinExistence type="predicted"/>
<dbReference type="AlphaFoldDB" id="A0A365PD17"/>
<dbReference type="InterPro" id="IPR016039">
    <property type="entry name" value="Thiolase-like"/>
</dbReference>
<dbReference type="PIRSF" id="PIRSF000429">
    <property type="entry name" value="Ac-CoA_Ac_transf"/>
    <property type="match status" value="1"/>
</dbReference>
<dbReference type="GO" id="GO:0016747">
    <property type="term" value="F:acyltransferase activity, transferring groups other than amino-acyl groups"/>
    <property type="evidence" value="ECO:0007669"/>
    <property type="project" value="InterPro"/>
</dbReference>
<organism evidence="1 2">
    <name type="scientific">Dietzia maris</name>
    <dbReference type="NCBI Taxonomy" id="37915"/>
    <lineage>
        <taxon>Bacteria</taxon>
        <taxon>Bacillati</taxon>
        <taxon>Actinomycetota</taxon>
        <taxon>Actinomycetes</taxon>
        <taxon>Mycobacteriales</taxon>
        <taxon>Dietziaceae</taxon>
        <taxon>Dietzia</taxon>
    </lineage>
</organism>
<reference evidence="1 2" key="1">
    <citation type="submission" date="2018-06" db="EMBL/GenBank/DDBJ databases">
        <title>Whole genome sequencing of four bacterial strains from South Shetland trench revealing bio-synthetic gene clusters.</title>
        <authorList>
            <person name="Abdel-Mageed W.M."/>
            <person name="Lehri B."/>
            <person name="Jarmusch S.A."/>
            <person name="Miranda K."/>
            <person name="Goodfellow M."/>
            <person name="Jaspars M."/>
            <person name="Karlyshev A.V."/>
        </authorList>
    </citation>
    <scope>NUCLEOTIDE SEQUENCE [LARGE SCALE GENOMIC DNA]</scope>
    <source>
        <strain evidence="1 2">SST1</strain>
    </source>
</reference>
<evidence type="ECO:0000313" key="1">
    <source>
        <dbReference type="EMBL" id="RBA39780.1"/>
    </source>
</evidence>